<protein>
    <recommendedName>
        <fullName evidence="3">ABC transporter substrate-binding protein</fullName>
    </recommendedName>
</protein>
<proteinExistence type="predicted"/>
<dbReference type="InterPro" id="IPR045706">
    <property type="entry name" value="DUF6062"/>
</dbReference>
<sequence length="257" mass="30155">MKEKIYTIPLMDAFRAQDECPFCFIERNLEQHAIDFVLGSGASYMEDDVRAETDKMGFCRTHYKKMFDYGNRLGTGLILTTHFKKKNEELKQQIKMFSPAKASMLGHFKKTKVDSENPRTNIGAWVKEQTSTCYICDYYRSTYNRYLDTFFELYRKNPEFRELFQNSKGFCIPHFADLVETGDTLLSDKEKQSFYTDLFALMTENLQRVTDDLEWFCDKFDYKNKDADWKTSKDAIQRGMQKAAGGYPADPVYKAEK</sequence>
<evidence type="ECO:0008006" key="3">
    <source>
        <dbReference type="Google" id="ProtNLM"/>
    </source>
</evidence>
<evidence type="ECO:0000313" key="2">
    <source>
        <dbReference type="Proteomes" id="UP000250003"/>
    </source>
</evidence>
<dbReference type="RefSeq" id="WP_111917718.1">
    <property type="nucleotide sequence ID" value="NZ_CAUWHR010000043.1"/>
</dbReference>
<dbReference type="Proteomes" id="UP000250003">
    <property type="component" value="Chromosome"/>
</dbReference>
<dbReference type="KEGG" id="blau:DQQ01_00150"/>
<dbReference type="Pfam" id="PF19538">
    <property type="entry name" value="DUF6062"/>
    <property type="match status" value="1"/>
</dbReference>
<dbReference type="OrthoDB" id="9810814at2"/>
<accession>A0A2Z4U720</accession>
<organism evidence="1 2">
    <name type="scientific">Blautia argi</name>
    <dbReference type="NCBI Taxonomy" id="1912897"/>
    <lineage>
        <taxon>Bacteria</taxon>
        <taxon>Bacillati</taxon>
        <taxon>Bacillota</taxon>
        <taxon>Clostridia</taxon>
        <taxon>Lachnospirales</taxon>
        <taxon>Lachnospiraceae</taxon>
        <taxon>Blautia</taxon>
    </lineage>
</organism>
<dbReference type="AlphaFoldDB" id="A0A2Z4U720"/>
<evidence type="ECO:0000313" key="1">
    <source>
        <dbReference type="EMBL" id="AWY96845.1"/>
    </source>
</evidence>
<name>A0A2Z4U720_9FIRM</name>
<keyword evidence="2" id="KW-1185">Reference proteome</keyword>
<reference evidence="2" key="1">
    <citation type="submission" date="2018-06" db="EMBL/GenBank/DDBJ databases">
        <title>Description of Blautia argi sp. nov., a new anaerobic isolated from dog feces.</title>
        <authorList>
            <person name="Chang Y.-H."/>
            <person name="Paek J."/>
            <person name="Shin Y."/>
        </authorList>
    </citation>
    <scope>NUCLEOTIDE SEQUENCE [LARGE SCALE GENOMIC DNA]</scope>
    <source>
        <strain evidence="2">KCTC 15426</strain>
    </source>
</reference>
<gene>
    <name evidence="1" type="ORF">DQQ01_00150</name>
</gene>
<dbReference type="EMBL" id="CP030280">
    <property type="protein sequence ID" value="AWY96845.1"/>
    <property type="molecule type" value="Genomic_DNA"/>
</dbReference>